<keyword evidence="3" id="KW-1185">Reference proteome</keyword>
<dbReference type="NCBIfam" id="TIGR01965">
    <property type="entry name" value="VCBS_repeat"/>
    <property type="match status" value="5"/>
</dbReference>
<dbReference type="InterPro" id="IPR010221">
    <property type="entry name" value="VCBS_dom"/>
</dbReference>
<feature type="domain" description="Galactose oxidase-like Early set" evidence="1">
    <location>
        <begin position="404"/>
        <end position="498"/>
    </location>
</feature>
<dbReference type="EMBL" id="BPQO01000024">
    <property type="protein sequence ID" value="GJD91098.1"/>
    <property type="molecule type" value="Genomic_DNA"/>
</dbReference>
<dbReference type="PANTHER" id="PTHR32208:SF21">
    <property type="entry name" value="LOW QUALITY PROTEIN: ALDEHYDE OXIDASE GLOX-LIKE"/>
    <property type="match status" value="1"/>
</dbReference>
<name>A0AAV4ZTA0_9HYPH</name>
<dbReference type="Pfam" id="PF09118">
    <property type="entry name" value="GO-like_E_set"/>
    <property type="match status" value="1"/>
</dbReference>
<dbReference type="CDD" id="cd02851">
    <property type="entry name" value="E_set_GO_C"/>
    <property type="match status" value="1"/>
</dbReference>
<dbReference type="Proteomes" id="UP001055247">
    <property type="component" value="Unassembled WGS sequence"/>
</dbReference>
<dbReference type="RefSeq" id="WP_238231294.1">
    <property type="nucleotide sequence ID" value="NZ_BPQO01000024.1"/>
</dbReference>
<dbReference type="PANTHER" id="PTHR32208">
    <property type="entry name" value="SECRETED PROTEIN-RELATED"/>
    <property type="match status" value="1"/>
</dbReference>
<sequence length="1943" mass="198109">MIDAASKDPDGNGAWGKIIKDALIPIHSMVLPDGKVLAFGTDGTGGDFDARFVYSIYDPATDELKVLPNTTGTNIFCSNMAVDPETGNVIIMGGDNHNTGQGAGTWSGRHDVVMFDYKTQTIRNISETDSNFALHQARWYGTTVTLSNGEILIVGGRDERNVGSTYAEIYNSKTGMRQLTGTEVKDFHDGEGTLTGTYYYPHAWQISNGSVIMIEAGGSSNSGHDVYRMDVSGNGAVAKIGKLPFDTRNLTGSIMYEPDKVLVASTTGQVWKADLSQPTIKWELAFAIKDEDGSGNLVARTNGTFVMLPDGKVAMVGGSSSGGLLADSLGDAQLTVLFWDPVTGKTTYSEAQDLARMYHSTALLLPDGTIYSGGSGSPGPQENANAQILTPGYLYKNGVVNADRPEIEAAPRNVDSGSTVRITVDDTSDIGKITFLKTSGTTHARNADARFVELSYKVVDGNTIEVTIPKANVAPPGVWMLFAVDKAGVPSVAKMVGVDMVPLAETGSLGSGPTLAYNIDHEQIDGAFALAVTARFDDLNGGGNQKIFDLGNGTADTISFGQVGEGRDVAFVIKQGGQTYRLVAKDAIVEGETATWRVGVDPDGTMRITKDAAVIATGKGVVPADVERADYLIGKSSIAGDHALIGLVRDLKIANYGNLAELDPSAPSSPCATTGEAVCLCGLLVPDVDDTPGNDAPKVFETYSTLSGDVTELKNATPGENKAELTTSGLIAFADADAETHTVSLTPKGANYLGTLTLGNPTTGVGAKTGSIAWTFKVNDAALDKLEEGQTVVQTYAVTIDDGHGGVAVQTLTVTLRGSADPGFPTDSQVTVVSGLKTTKADDAVVFGDNVRLMNGGDFGGGSNSLEAGNFFELRNGNLDFGNSLHTASVKTGLGARFNGGDILMDGADVRNTVVLGEENTFSQIRMSGSGAGLVDSVTIGDRSKSDSGIVMNGAGTAKAPAEMQMRLGDGVSLGGGIDANGAYSAKTLTLGTGVTVGGGMNLNGNQNVNTVKAGDGFTLKGGLSGSANGVDTVTLGKNWNIDGRVDLGGGDDKLSLGLSSIDTSTTTFDGGGGTDALALSIDAADLASFEAAARAAGWTALGNDAWSARGNLTWRNMTFTNFERAELTVAGRNDAPEIVGSGTTKTGSVREIADGLAGENNAILKTNGTIAFTDKNVGDTHSVTITPKEAGYLGTMEYKQPTSAQFGLLPWVFSVNSGALDWLAEGQVRTQSYDVAITDSKGARATETITVTITGSNDAPVIAAATSTATGAVAELADGAAGENQVTHKAGGTIAFADADIIDTHRASYSAGGKDYLGTFGLGTAAGGKLAWTFQVDDAALDGLAAGEVRTQSYAVTIDDGHGGTASQTVTVTIRGAYDDPNANQAPIVDVQGSTVAGAVTELTESGAGEPAAVLSSTGSIRFRDPDAAGAVPTVSVAARGEGYVGALKIAAVGADSVGWAFSVADAAVNGLAAGEQRVQVYDVTIADGRGGRTTQAVTVTLTGTNDAPVIVTKTSVLAGGVTELPDKSPGEDRTTLTTGGAITFTDADRIDTHGASVAPRGEKYLGSFKLGDVAGGQVGWTFSVEDAAINHLGKGAVLTQAYDVAVTDGKGGRAVQTVVVTITGAEDNDAPSHVTFGALQTGPGNDAIVWGDAVTLRNGGNFGAGANSLSAGDGFTLQGGNLDFNASSGPASLSLGKGANLNGGDIYMGANGVANSVSVGDGGKLSYVAMNGGGAGAAQSLTLGEKVTTDYLIAMNGSGTAADAMELALTIGAGSVIGGAISADGSNAAKTVTLGSGVTVNGGLSLQGANNTTAVRIGDGLTLKGGFAGANSGSETVEIGRDWQIDGTVDLGGGNDRLKIGTTARDTSGTINAGAGKDDLEVVLTADQRASFESAASAARWVRTADGSWDTQGRSLSWQGQTYANFESARTTLAAGSSGVP</sequence>
<gene>
    <name evidence="2" type="ORF">BHAOGJBA_4645</name>
</gene>
<proteinExistence type="predicted"/>
<dbReference type="SUPFAM" id="SSF81296">
    <property type="entry name" value="E set domains"/>
    <property type="match status" value="1"/>
</dbReference>
<evidence type="ECO:0000313" key="2">
    <source>
        <dbReference type="EMBL" id="GJD91098.1"/>
    </source>
</evidence>
<comment type="caution">
    <text evidence="2">The sequence shown here is derived from an EMBL/GenBank/DDBJ whole genome shotgun (WGS) entry which is preliminary data.</text>
</comment>
<accession>A0AAV4ZTA0</accession>
<reference evidence="2" key="2">
    <citation type="submission" date="2021-08" db="EMBL/GenBank/DDBJ databases">
        <authorList>
            <person name="Tani A."/>
            <person name="Ola A."/>
            <person name="Ogura Y."/>
            <person name="Katsura K."/>
            <person name="Hayashi T."/>
        </authorList>
    </citation>
    <scope>NUCLEOTIDE SEQUENCE</scope>
    <source>
        <strain evidence="2">DSM 16372</strain>
    </source>
</reference>
<dbReference type="InterPro" id="IPR013783">
    <property type="entry name" value="Ig-like_fold"/>
</dbReference>
<evidence type="ECO:0000259" key="1">
    <source>
        <dbReference type="Pfam" id="PF09118"/>
    </source>
</evidence>
<reference evidence="2" key="1">
    <citation type="journal article" date="2016" name="Front. Microbiol.">
        <title>Genome Sequence of the Piezophilic, Mesophilic Sulfate-Reducing Bacterium Desulfovibrio indicus J2T.</title>
        <authorList>
            <person name="Cao J."/>
            <person name="Maignien L."/>
            <person name="Shao Z."/>
            <person name="Alain K."/>
            <person name="Jebbar M."/>
        </authorList>
    </citation>
    <scope>NUCLEOTIDE SEQUENCE</scope>
    <source>
        <strain evidence="2">DSM 16372</strain>
    </source>
</reference>
<dbReference type="Gene3D" id="2.130.10.80">
    <property type="entry name" value="Galactose oxidase/kelch, beta-propeller"/>
    <property type="match status" value="1"/>
</dbReference>
<dbReference type="InterPro" id="IPR011043">
    <property type="entry name" value="Gal_Oxase/kelch_b-propeller"/>
</dbReference>
<evidence type="ECO:0000313" key="3">
    <source>
        <dbReference type="Proteomes" id="UP001055247"/>
    </source>
</evidence>
<dbReference type="Gene3D" id="2.60.40.10">
    <property type="entry name" value="Immunoglobulins"/>
    <property type="match status" value="1"/>
</dbReference>
<dbReference type="InterPro" id="IPR014756">
    <property type="entry name" value="Ig_E-set"/>
</dbReference>
<dbReference type="SUPFAM" id="SSF50965">
    <property type="entry name" value="Galactose oxidase, central domain"/>
    <property type="match status" value="1"/>
</dbReference>
<organism evidence="2 3">
    <name type="scientific">Methylobacterium hispanicum</name>
    <dbReference type="NCBI Taxonomy" id="270350"/>
    <lineage>
        <taxon>Bacteria</taxon>
        <taxon>Pseudomonadati</taxon>
        <taxon>Pseudomonadota</taxon>
        <taxon>Alphaproteobacteria</taxon>
        <taxon>Hyphomicrobiales</taxon>
        <taxon>Methylobacteriaceae</taxon>
        <taxon>Methylobacterium</taxon>
    </lineage>
</organism>
<protein>
    <recommendedName>
        <fullName evidence="1">Galactose oxidase-like Early set domain-containing protein</fullName>
    </recommendedName>
</protein>
<dbReference type="InterPro" id="IPR015202">
    <property type="entry name" value="GO-like_E_set"/>
</dbReference>
<dbReference type="InterPro" id="IPR037293">
    <property type="entry name" value="Gal_Oxidase_central_sf"/>
</dbReference>